<name>A0A921AVE9_9BACT</name>
<evidence type="ECO:0000313" key="10">
    <source>
        <dbReference type="Proteomes" id="UP000698963"/>
    </source>
</evidence>
<evidence type="ECO:0000256" key="5">
    <source>
        <dbReference type="ARBA" id="ARBA00022982"/>
    </source>
</evidence>
<organism evidence="9 10">
    <name type="scientific">Mailhella massiliensis</name>
    <dbReference type="NCBI Taxonomy" id="1903261"/>
    <lineage>
        <taxon>Bacteria</taxon>
        <taxon>Pseudomonadati</taxon>
        <taxon>Thermodesulfobacteriota</taxon>
        <taxon>Desulfovibrionia</taxon>
        <taxon>Desulfovibrionales</taxon>
        <taxon>Desulfovibrionaceae</taxon>
        <taxon>Mailhella</taxon>
    </lineage>
</organism>
<dbReference type="InterPro" id="IPR017900">
    <property type="entry name" value="4Fe4S_Fe_S_CS"/>
</dbReference>
<dbReference type="GO" id="GO:0006089">
    <property type="term" value="P:lactate metabolic process"/>
    <property type="evidence" value="ECO:0007669"/>
    <property type="project" value="InterPro"/>
</dbReference>
<evidence type="ECO:0000256" key="1">
    <source>
        <dbReference type="ARBA" id="ARBA00022448"/>
    </source>
</evidence>
<dbReference type="GO" id="GO:0016491">
    <property type="term" value="F:oxidoreductase activity"/>
    <property type="evidence" value="ECO:0007669"/>
    <property type="project" value="UniProtKB-ARBA"/>
</dbReference>
<dbReference type="AlphaFoldDB" id="A0A921AVE9"/>
<dbReference type="Proteomes" id="UP000698963">
    <property type="component" value="Unassembled WGS sequence"/>
</dbReference>
<dbReference type="PANTHER" id="PTHR47153">
    <property type="entry name" value="LACTATE UTILIZATION PROTEIN B"/>
    <property type="match status" value="1"/>
</dbReference>
<sequence>MADAKNMKEYHGQIQEALDDKFLRATLDKFAVEYKANRVRIFEGMDVDKLVSEVADIKDNAAQHMMELYEQFKTEAEKRGVHVHFASTGAEANRIIAKIAKENDCKNIIKSKSMTAEEIHLNSALEKEGLRVVETDLGEWIIQLRHEGPSHMVMPAIHLSRHQVADLFTDVTKVQQDREDIQKLVKVARKELRAEYVNADMGISGANFAVAEAGLIGTATNEGNLRLVTTMPRVHVVLAGLEKLIPTVADALKVLQVLPRNATAQALTSYITWIAGANECATGPDGRKEMHIVFLDNGRLKIAQDPAFKDILRCVRCGACANVCPVYRLIGGHKMGYVYIGAVGLALTYLYHGADKARALVQNCIGCESCKNVCSAGIDLPRITREIRSRLVKSEGNSAAGSVMSMVMKDRDRFHSLLKFIKFSQKPLTVKGGKFIRHLPAVLMGGDQSFRQLPALAPKSFRQLFEKVVNNPAQPKFRVALFSGCAQDFVYPEQLVAAVRVLNRHGVHVEFPLKQTCCGLPLEMMGQRETSLQVCSQNVNAFEPGKYDAIITLCASCAGHLKHGYPDLLKDTEDRYRAGIFSSKVMDFTSFVYNKLGLRAEDFVKTNEKVTYHSPCHMRNMGITEEPRALLNMVADYAPAAEEDVCCGFGGTFSVKFPELSAEIGRKKLRNSEATGASIIVTDCPGCIMQIRGVATANDSPIKVEHMSELLARAMK</sequence>
<dbReference type="GO" id="GO:0051539">
    <property type="term" value="F:4 iron, 4 sulfur cluster binding"/>
    <property type="evidence" value="ECO:0007669"/>
    <property type="project" value="UniProtKB-KW"/>
</dbReference>
<feature type="domain" description="4Fe-4S ferredoxin-type" evidence="8">
    <location>
        <begin position="305"/>
        <end position="334"/>
    </location>
</feature>
<evidence type="ECO:0000256" key="7">
    <source>
        <dbReference type="ARBA" id="ARBA00023014"/>
    </source>
</evidence>
<proteinExistence type="predicted"/>
<keyword evidence="6" id="KW-0408">Iron</keyword>
<dbReference type="InterPro" id="IPR003741">
    <property type="entry name" value="LUD_dom"/>
</dbReference>
<dbReference type="Pfam" id="PF13183">
    <property type="entry name" value="Fer4_8"/>
    <property type="match status" value="1"/>
</dbReference>
<dbReference type="NCBIfam" id="NF045670">
    <property type="entry name" value="quin_L_LdhH"/>
    <property type="match status" value="1"/>
</dbReference>
<keyword evidence="5" id="KW-0249">Electron transport</keyword>
<dbReference type="InterPro" id="IPR004452">
    <property type="entry name" value="LutB/LldF"/>
</dbReference>
<dbReference type="PROSITE" id="PS51379">
    <property type="entry name" value="4FE4S_FER_2"/>
    <property type="match status" value="1"/>
</dbReference>
<dbReference type="InterPro" id="IPR037171">
    <property type="entry name" value="NagB/RpiA_transferase-like"/>
</dbReference>
<dbReference type="InterPro" id="IPR004017">
    <property type="entry name" value="Cys_rich_dom"/>
</dbReference>
<keyword evidence="4" id="KW-0677">Repeat</keyword>
<dbReference type="Pfam" id="PF02589">
    <property type="entry name" value="LUD_dom"/>
    <property type="match status" value="1"/>
</dbReference>
<dbReference type="PROSITE" id="PS00198">
    <property type="entry name" value="4FE4S_FER_1"/>
    <property type="match status" value="1"/>
</dbReference>
<evidence type="ECO:0000256" key="3">
    <source>
        <dbReference type="ARBA" id="ARBA00022723"/>
    </source>
</evidence>
<accession>A0A921AVE9</accession>
<keyword evidence="3" id="KW-0479">Metal-binding</keyword>
<evidence type="ECO:0000256" key="6">
    <source>
        <dbReference type="ARBA" id="ARBA00023004"/>
    </source>
</evidence>
<dbReference type="InterPro" id="IPR017896">
    <property type="entry name" value="4Fe4S_Fe-S-bd"/>
</dbReference>
<keyword evidence="2" id="KW-0004">4Fe-4S</keyword>
<dbReference type="InterPro" id="IPR054704">
    <property type="entry name" value="Quin_L_LdhH-like"/>
</dbReference>
<evidence type="ECO:0000313" key="9">
    <source>
        <dbReference type="EMBL" id="HJD97050.1"/>
    </source>
</evidence>
<reference evidence="9" key="1">
    <citation type="journal article" date="2021" name="PeerJ">
        <title>Extensive microbial diversity within the chicken gut microbiome revealed by metagenomics and culture.</title>
        <authorList>
            <person name="Gilroy R."/>
            <person name="Ravi A."/>
            <person name="Getino M."/>
            <person name="Pursley I."/>
            <person name="Horton D.L."/>
            <person name="Alikhan N.F."/>
            <person name="Baker D."/>
            <person name="Gharbi K."/>
            <person name="Hall N."/>
            <person name="Watson M."/>
            <person name="Adriaenssens E.M."/>
            <person name="Foster-Nyarko E."/>
            <person name="Jarju S."/>
            <person name="Secka A."/>
            <person name="Antonio M."/>
            <person name="Oren A."/>
            <person name="Chaudhuri R.R."/>
            <person name="La Ragione R."/>
            <person name="Hildebrand F."/>
            <person name="Pallen M.J."/>
        </authorList>
    </citation>
    <scope>NUCLEOTIDE SEQUENCE</scope>
    <source>
        <strain evidence="9">ChiGjej2B2-19336</strain>
    </source>
</reference>
<dbReference type="PANTHER" id="PTHR47153:SF2">
    <property type="entry name" value="LACTATE UTILIZATION PROTEIN B"/>
    <property type="match status" value="1"/>
</dbReference>
<gene>
    <name evidence="9" type="ORF">K8W16_05340</name>
</gene>
<dbReference type="SUPFAM" id="SSF100950">
    <property type="entry name" value="NagB/RpiA/CoA transferase-like"/>
    <property type="match status" value="1"/>
</dbReference>
<dbReference type="Pfam" id="PF02754">
    <property type="entry name" value="CCG"/>
    <property type="match status" value="2"/>
</dbReference>
<dbReference type="EMBL" id="DYZA01000100">
    <property type="protein sequence ID" value="HJD97050.1"/>
    <property type="molecule type" value="Genomic_DNA"/>
</dbReference>
<evidence type="ECO:0000259" key="8">
    <source>
        <dbReference type="PROSITE" id="PS51379"/>
    </source>
</evidence>
<comment type="caution">
    <text evidence="9">The sequence shown here is derived from an EMBL/GenBank/DDBJ whole genome shotgun (WGS) entry which is preliminary data.</text>
</comment>
<dbReference type="RefSeq" id="WP_304121852.1">
    <property type="nucleotide sequence ID" value="NZ_DYZA01000100.1"/>
</dbReference>
<protein>
    <submittedName>
        <fullName evidence="9">LUD domain-containing protein</fullName>
    </submittedName>
</protein>
<reference evidence="9" key="2">
    <citation type="submission" date="2021-09" db="EMBL/GenBank/DDBJ databases">
        <authorList>
            <person name="Gilroy R."/>
        </authorList>
    </citation>
    <scope>NUCLEOTIDE SEQUENCE</scope>
    <source>
        <strain evidence="9">ChiGjej2B2-19336</strain>
    </source>
</reference>
<evidence type="ECO:0000256" key="4">
    <source>
        <dbReference type="ARBA" id="ARBA00022737"/>
    </source>
</evidence>
<dbReference type="SUPFAM" id="SSF54862">
    <property type="entry name" value="4Fe-4S ferredoxins"/>
    <property type="match status" value="1"/>
</dbReference>
<dbReference type="InterPro" id="IPR009051">
    <property type="entry name" value="Helical_ferredxn"/>
</dbReference>
<keyword evidence="1" id="KW-0813">Transport</keyword>
<dbReference type="InterPro" id="IPR024185">
    <property type="entry name" value="FTHF_cligase-like_sf"/>
</dbReference>
<dbReference type="GO" id="GO:0046872">
    <property type="term" value="F:metal ion binding"/>
    <property type="evidence" value="ECO:0007669"/>
    <property type="project" value="UniProtKB-KW"/>
</dbReference>
<evidence type="ECO:0000256" key="2">
    <source>
        <dbReference type="ARBA" id="ARBA00022485"/>
    </source>
</evidence>
<keyword evidence="7" id="KW-0411">Iron-sulfur</keyword>
<dbReference type="Gene3D" id="1.10.1060.10">
    <property type="entry name" value="Alpha-helical ferredoxin"/>
    <property type="match status" value="1"/>
</dbReference>
<dbReference type="Gene3D" id="3.40.50.10420">
    <property type="entry name" value="NagB/RpiA/CoA transferase-like"/>
    <property type="match status" value="1"/>
</dbReference>